<keyword evidence="11" id="KW-1185">Reference proteome</keyword>
<evidence type="ECO:0000259" key="7">
    <source>
        <dbReference type="PROSITE" id="PS50109"/>
    </source>
</evidence>
<dbReference type="SUPFAM" id="SSF55785">
    <property type="entry name" value="PYP-like sensor domain (PAS domain)"/>
    <property type="match status" value="5"/>
</dbReference>
<evidence type="ECO:0000256" key="3">
    <source>
        <dbReference type="ARBA" id="ARBA00022553"/>
    </source>
</evidence>
<feature type="domain" description="PAS" evidence="8">
    <location>
        <begin position="295"/>
        <end position="367"/>
    </location>
</feature>
<feature type="domain" description="PAC" evidence="9">
    <location>
        <begin position="499"/>
        <end position="551"/>
    </location>
</feature>
<dbReference type="SUPFAM" id="SSF55874">
    <property type="entry name" value="ATPase domain of HSP90 chaperone/DNA topoisomerase II/histidine kinase"/>
    <property type="match status" value="1"/>
</dbReference>
<dbReference type="Gene3D" id="3.30.450.20">
    <property type="entry name" value="PAS domain"/>
    <property type="match status" value="5"/>
</dbReference>
<evidence type="ECO:0000256" key="6">
    <source>
        <dbReference type="SAM" id="Coils"/>
    </source>
</evidence>
<feature type="domain" description="PAS" evidence="8">
    <location>
        <begin position="679"/>
        <end position="752"/>
    </location>
</feature>
<accession>A0ABQ1SCH3</accession>
<feature type="domain" description="PAS" evidence="8">
    <location>
        <begin position="424"/>
        <end position="495"/>
    </location>
</feature>
<dbReference type="PROSITE" id="PS50112">
    <property type="entry name" value="PAS"/>
    <property type="match status" value="4"/>
</dbReference>
<reference evidence="11" key="1">
    <citation type="journal article" date="2019" name="Int. J. Syst. Evol. Microbiol.">
        <title>The Global Catalogue of Microorganisms (GCM) 10K type strain sequencing project: providing services to taxonomists for standard genome sequencing and annotation.</title>
        <authorList>
            <consortium name="The Broad Institute Genomics Platform"/>
            <consortium name="The Broad Institute Genome Sequencing Center for Infectious Disease"/>
            <person name="Wu L."/>
            <person name="Ma J."/>
        </authorList>
    </citation>
    <scope>NUCLEOTIDE SEQUENCE [LARGE SCALE GENOMIC DNA]</scope>
    <source>
        <strain evidence="11">CGMCC 1.12931</strain>
    </source>
</reference>
<sequence length="1038" mass="119918">MSKNQHSEFQRLKALYSYSIVDSVDEKEYDQITNLACLVTESPVALISLVENDRQWFKSSVGFNEKETPVQLSFCAHAIKENKDFFEVEDARTDNRFNDFPYVTGNPNLIYYAGVSLKTENGLCLGTLCVLDTRPKKLNVKQKDALHSLANQVMQLLELRMSKQLLKNEKDQFERFTELSHLIIYRYSEDGFDMYHNNRVEDILGYSPDVFANDVSLWTKLIHKDDIGKVRNAIAASKNGESVNVIYRMYTKSGDVKWIHDKSTNILSLEGNLIIEGLAEDITEHVKAQNELKQLNKRYQLAVDSSKDGIWEWELTTGKTFYSKTWIKNLGYDRSDLKEHIDNFFHLIHPEDRVILENLVQSLSKGQESRASIDFRIRHKNGNYRWFSARGSGIKDETGNVTNITGFTTDITRRKNIEEENKQVRDQLQKIMDMVPSYIYAKDEDGKFLMVNKAAADVFKLNAEQVRGKEVDVELTPLELRESYLETDRKVLETQKSLFIPEELVLKNDGTLGWFQTVKIPYQHPGSEQLGVLGVSTEITERKIMEQELRHTKDFLEQSGKMAKVGAWEIDLKKNTTRWSDTTKKIHEVEEDFEAYTEKAISFFKEGYNRNRINQLVEIAVSKGSGYDEELELITAKGNKKWVRCIGAIDKKDEEVVRLYGTIQDITEEKSREYALISAQQKLQSIFNEIESVVWSVKLPSHELLFITPSAEKVFGIPLSEWEEDSRKWMKFVHPQDNAVIDQTQELLKKHGSYDIEYRILDANNNTKWIRKRAKIIYDEFGNGIRLDGFITDITARKNIDLELNEVLEITQNQNDRLMNFAYIVSHNLRSHSANILSLIDLLKIEFKDFQNNEMFKMLQSASENLMETIEHLSEVALLSIKNQKADESINLKTTLAKVLESTSSLASKAKVEIINKSDLYYITGTSSYVESILMNLITNAIKYASPDRKSFIKIENEEYKDFIKVSIIDNGLGIDLKKYKNRLFKMYQTFHKHPEAKGIGLFILKNQIEAMRGKIEVDSILNEGSTFSVYFRKTIIN</sequence>
<feature type="domain" description="PAC" evidence="9">
    <location>
        <begin position="754"/>
        <end position="806"/>
    </location>
</feature>
<dbReference type="Pfam" id="PF01590">
    <property type="entry name" value="GAF"/>
    <property type="match status" value="1"/>
</dbReference>
<comment type="catalytic activity">
    <reaction evidence="1">
        <text>ATP + protein L-histidine = ADP + protein N-phospho-L-histidine.</text>
        <dbReference type="EC" id="2.7.13.3"/>
    </reaction>
</comment>
<feature type="domain" description="Histidine kinase" evidence="7">
    <location>
        <begin position="824"/>
        <end position="1036"/>
    </location>
</feature>
<dbReference type="PANTHER" id="PTHR43304">
    <property type="entry name" value="PHYTOCHROME-LIKE PROTEIN CPH1"/>
    <property type="match status" value="1"/>
</dbReference>
<comment type="caution">
    <text evidence="10">The sequence shown here is derived from an EMBL/GenBank/DDBJ whole genome shotgun (WGS) entry which is preliminary data.</text>
</comment>
<dbReference type="Pfam" id="PF02518">
    <property type="entry name" value="HATPase_c"/>
    <property type="match status" value="1"/>
</dbReference>
<dbReference type="InterPro" id="IPR000700">
    <property type="entry name" value="PAS-assoc_C"/>
</dbReference>
<dbReference type="CDD" id="cd00075">
    <property type="entry name" value="HATPase"/>
    <property type="match status" value="1"/>
</dbReference>
<feature type="domain" description="PAC" evidence="9">
    <location>
        <begin position="243"/>
        <end position="294"/>
    </location>
</feature>
<proteinExistence type="predicted"/>
<dbReference type="Pfam" id="PF08447">
    <property type="entry name" value="PAS_3"/>
    <property type="match status" value="3"/>
</dbReference>
<evidence type="ECO:0000256" key="4">
    <source>
        <dbReference type="ARBA" id="ARBA00022679"/>
    </source>
</evidence>
<dbReference type="PROSITE" id="PS50113">
    <property type="entry name" value="PAC"/>
    <property type="match status" value="5"/>
</dbReference>
<organism evidence="10 11">
    <name type="scientific">Psychroflexus planctonicus</name>
    <dbReference type="NCBI Taxonomy" id="1526575"/>
    <lineage>
        <taxon>Bacteria</taxon>
        <taxon>Pseudomonadati</taxon>
        <taxon>Bacteroidota</taxon>
        <taxon>Flavobacteriia</taxon>
        <taxon>Flavobacteriales</taxon>
        <taxon>Flavobacteriaceae</taxon>
        <taxon>Psychroflexus</taxon>
    </lineage>
</organism>
<dbReference type="Pfam" id="PF08448">
    <property type="entry name" value="PAS_4"/>
    <property type="match status" value="1"/>
</dbReference>
<dbReference type="Gene3D" id="3.30.565.10">
    <property type="entry name" value="Histidine kinase-like ATPase, C-terminal domain"/>
    <property type="match status" value="1"/>
</dbReference>
<evidence type="ECO:0000256" key="2">
    <source>
        <dbReference type="ARBA" id="ARBA00012438"/>
    </source>
</evidence>
<dbReference type="InterPro" id="IPR052162">
    <property type="entry name" value="Sensor_kinase/Photoreceptor"/>
</dbReference>
<dbReference type="InterPro" id="IPR003594">
    <property type="entry name" value="HATPase_dom"/>
</dbReference>
<dbReference type="InterPro" id="IPR000014">
    <property type="entry name" value="PAS"/>
</dbReference>
<keyword evidence="5" id="KW-0418">Kinase</keyword>
<keyword evidence="4" id="KW-0808">Transferase</keyword>
<dbReference type="PRINTS" id="PR00344">
    <property type="entry name" value="BCTRLSENSOR"/>
</dbReference>
<feature type="domain" description="PAC" evidence="9">
    <location>
        <begin position="627"/>
        <end position="678"/>
    </location>
</feature>
<dbReference type="InterPro" id="IPR013656">
    <property type="entry name" value="PAS_4"/>
</dbReference>
<dbReference type="InterPro" id="IPR003018">
    <property type="entry name" value="GAF"/>
</dbReference>
<evidence type="ECO:0000313" key="11">
    <source>
        <dbReference type="Proteomes" id="UP000599179"/>
    </source>
</evidence>
<keyword evidence="3" id="KW-0597">Phosphoprotein</keyword>
<dbReference type="InterPro" id="IPR035965">
    <property type="entry name" value="PAS-like_dom_sf"/>
</dbReference>
<dbReference type="InterPro" id="IPR004358">
    <property type="entry name" value="Sig_transdc_His_kin-like_C"/>
</dbReference>
<dbReference type="SUPFAM" id="SSF55781">
    <property type="entry name" value="GAF domain-like"/>
    <property type="match status" value="1"/>
</dbReference>
<dbReference type="RefSeq" id="WP_188457598.1">
    <property type="nucleotide sequence ID" value="NZ_BMGM01000002.1"/>
</dbReference>
<dbReference type="EMBL" id="BMGM01000002">
    <property type="protein sequence ID" value="GGE27959.1"/>
    <property type="molecule type" value="Genomic_DNA"/>
</dbReference>
<evidence type="ECO:0000256" key="5">
    <source>
        <dbReference type="ARBA" id="ARBA00022777"/>
    </source>
</evidence>
<dbReference type="PROSITE" id="PS50109">
    <property type="entry name" value="HIS_KIN"/>
    <property type="match status" value="1"/>
</dbReference>
<name>A0ABQ1SCH3_9FLAO</name>
<dbReference type="InterPro" id="IPR005467">
    <property type="entry name" value="His_kinase_dom"/>
</dbReference>
<feature type="domain" description="PAC" evidence="9">
    <location>
        <begin position="371"/>
        <end position="423"/>
    </location>
</feature>
<dbReference type="NCBIfam" id="TIGR00229">
    <property type="entry name" value="sensory_box"/>
    <property type="match status" value="3"/>
</dbReference>
<feature type="domain" description="PAS" evidence="8">
    <location>
        <begin position="169"/>
        <end position="241"/>
    </location>
</feature>
<evidence type="ECO:0000259" key="8">
    <source>
        <dbReference type="PROSITE" id="PS50112"/>
    </source>
</evidence>
<dbReference type="SMART" id="SM00091">
    <property type="entry name" value="PAS"/>
    <property type="match status" value="4"/>
</dbReference>
<dbReference type="EC" id="2.7.13.3" evidence="2"/>
<dbReference type="Pfam" id="PF13426">
    <property type="entry name" value="PAS_9"/>
    <property type="match status" value="1"/>
</dbReference>
<evidence type="ECO:0000259" key="9">
    <source>
        <dbReference type="PROSITE" id="PS50113"/>
    </source>
</evidence>
<evidence type="ECO:0000313" key="10">
    <source>
        <dbReference type="EMBL" id="GGE27959.1"/>
    </source>
</evidence>
<dbReference type="Gene3D" id="3.30.450.40">
    <property type="match status" value="1"/>
</dbReference>
<dbReference type="InterPro" id="IPR013655">
    <property type="entry name" value="PAS_fold_3"/>
</dbReference>
<protein>
    <recommendedName>
        <fullName evidence="2">histidine kinase</fullName>
        <ecNumber evidence="2">2.7.13.3</ecNumber>
    </recommendedName>
</protein>
<dbReference type="SMART" id="SM00387">
    <property type="entry name" value="HATPase_c"/>
    <property type="match status" value="1"/>
</dbReference>
<evidence type="ECO:0000256" key="1">
    <source>
        <dbReference type="ARBA" id="ARBA00000085"/>
    </source>
</evidence>
<keyword evidence="6" id="KW-0175">Coiled coil</keyword>
<dbReference type="InterPro" id="IPR029016">
    <property type="entry name" value="GAF-like_dom_sf"/>
</dbReference>
<dbReference type="Proteomes" id="UP000599179">
    <property type="component" value="Unassembled WGS sequence"/>
</dbReference>
<dbReference type="InterPro" id="IPR036890">
    <property type="entry name" value="HATPase_C_sf"/>
</dbReference>
<dbReference type="SMART" id="SM00086">
    <property type="entry name" value="PAC"/>
    <property type="match status" value="5"/>
</dbReference>
<dbReference type="CDD" id="cd00130">
    <property type="entry name" value="PAS"/>
    <property type="match status" value="4"/>
</dbReference>
<dbReference type="PANTHER" id="PTHR43304:SF1">
    <property type="entry name" value="PAC DOMAIN-CONTAINING PROTEIN"/>
    <property type="match status" value="1"/>
</dbReference>
<feature type="coiled-coil region" evidence="6">
    <location>
        <begin position="278"/>
        <end position="305"/>
    </location>
</feature>
<dbReference type="InterPro" id="IPR001610">
    <property type="entry name" value="PAC"/>
</dbReference>
<gene>
    <name evidence="10" type="ORF">GCM10010832_05870</name>
</gene>